<feature type="signal peptide" evidence="1">
    <location>
        <begin position="1"/>
        <end position="28"/>
    </location>
</feature>
<reference evidence="2 3" key="1">
    <citation type="submission" date="2020-02" db="EMBL/GenBank/DDBJ databases">
        <title>Full genome sequence of Nocardioides sp. R-3366.</title>
        <authorList>
            <person name="Im W.-T."/>
        </authorList>
    </citation>
    <scope>NUCLEOTIDE SEQUENCE [LARGE SCALE GENOMIC DNA]</scope>
    <source>
        <strain evidence="2 3">R-3366</strain>
    </source>
</reference>
<gene>
    <name evidence="2" type="ORF">G5V58_21630</name>
</gene>
<organism evidence="2 3">
    <name type="scientific">Nocardioides anomalus</name>
    <dbReference type="NCBI Taxonomy" id="2712223"/>
    <lineage>
        <taxon>Bacteria</taxon>
        <taxon>Bacillati</taxon>
        <taxon>Actinomycetota</taxon>
        <taxon>Actinomycetes</taxon>
        <taxon>Propionibacteriales</taxon>
        <taxon>Nocardioidaceae</taxon>
        <taxon>Nocardioides</taxon>
    </lineage>
</organism>
<dbReference type="EMBL" id="CP049257">
    <property type="protein sequence ID" value="QIG45024.1"/>
    <property type="molecule type" value="Genomic_DNA"/>
</dbReference>
<dbReference type="RefSeq" id="WP_165237173.1">
    <property type="nucleotide sequence ID" value="NZ_CP049257.1"/>
</dbReference>
<evidence type="ECO:0000256" key="1">
    <source>
        <dbReference type="SAM" id="SignalP"/>
    </source>
</evidence>
<sequence length="229" mass="22279">MKRPTHPLPLVVVAVVALVLGSVGTASASGLTKGAVKKIAASVVEKKAGKLSVAHAATAGSADSAANAGGLAGQSPTTYLNRAASSTKPPGPQPLAAGSATEVLPPVALVLPAGVNAVAVHAGLAYLSTTATYTSTWYAVDTACSTLSGFGFDHRMQGGASATGTGSSLDVLQPLAAGSSHTFRLCAFSEGASYVYSPQLLVETIALNGTGGTGFAAAAGSGSTAPVAR</sequence>
<dbReference type="AlphaFoldDB" id="A0A6G6WIF5"/>
<dbReference type="KEGG" id="nano:G5V58_21630"/>
<protein>
    <submittedName>
        <fullName evidence="2">Uncharacterized protein</fullName>
    </submittedName>
</protein>
<keyword evidence="1" id="KW-0732">Signal</keyword>
<dbReference type="Proteomes" id="UP000502996">
    <property type="component" value="Chromosome"/>
</dbReference>
<name>A0A6G6WIF5_9ACTN</name>
<evidence type="ECO:0000313" key="2">
    <source>
        <dbReference type="EMBL" id="QIG45024.1"/>
    </source>
</evidence>
<proteinExistence type="predicted"/>
<keyword evidence="3" id="KW-1185">Reference proteome</keyword>
<evidence type="ECO:0000313" key="3">
    <source>
        <dbReference type="Proteomes" id="UP000502996"/>
    </source>
</evidence>
<feature type="chain" id="PRO_5026155207" evidence="1">
    <location>
        <begin position="29"/>
        <end position="229"/>
    </location>
</feature>
<accession>A0A6G6WIF5</accession>